<dbReference type="PANTHER" id="PTHR30153">
    <property type="entry name" value="REPLICATIVE DNA HELICASE DNAB"/>
    <property type="match status" value="1"/>
</dbReference>
<dbReference type="GO" id="GO:0016787">
    <property type="term" value="F:hydrolase activity"/>
    <property type="evidence" value="ECO:0007669"/>
    <property type="project" value="UniProtKB-KW"/>
</dbReference>
<dbReference type="InterPro" id="IPR007694">
    <property type="entry name" value="DNA_helicase_DnaB-like_C"/>
</dbReference>
<evidence type="ECO:0000256" key="8">
    <source>
        <dbReference type="ARBA" id="ARBA00023125"/>
    </source>
</evidence>
<dbReference type="InterPro" id="IPR027417">
    <property type="entry name" value="P-loop_NTPase"/>
</dbReference>
<organism evidence="14 15">
    <name type="scientific">Halobacillus salinarum</name>
    <dbReference type="NCBI Taxonomy" id="2932257"/>
    <lineage>
        <taxon>Bacteria</taxon>
        <taxon>Bacillati</taxon>
        <taxon>Bacillota</taxon>
        <taxon>Bacilli</taxon>
        <taxon>Bacillales</taxon>
        <taxon>Bacillaceae</taxon>
        <taxon>Halobacillus</taxon>
    </lineage>
</organism>
<evidence type="ECO:0000256" key="10">
    <source>
        <dbReference type="ARBA" id="ARBA00048954"/>
    </source>
</evidence>
<sequence>MIKNQQAEQSVIGTLLIEGSLMNVAILSPEHFAEKRHGMIFKAMRTIYDANEPVNIVTVTTALKDKIKEVGNVTYLTELSASIPTTSTFKHHQRLVLEAYRHRKAREAAVQYVKDPGDQAYEALRVHIESNRELGKEKKEKSTRETLVEITRDMNTPIKDGLTGYSTGYKELDQLTGGVQKGDLMILAARPSMGKTAFALTLAAHHCKQGGSSQIFSLEMGQKPLMQRIITTESLVDGHKWRSRDFNKQDYIDVMNIIGPISEWALHMDTQARTVGDIRAKIRSQIQKGKNDRHLVIIDYLQLISSAGRSERRDLEIGLITRELKLLATELDIPIILLSQLSRGVEQRQDKRPVMSDLRESGNIEQDADLIAFLYRADYYKWQDKEDEIELIISKQRNGPVGKVKLRFLKEYGKFIGVPTQLSLSVREDTNNKAFQSS</sequence>
<comment type="similarity">
    <text evidence="1 12">Belongs to the helicase family. DnaB subfamily.</text>
</comment>
<dbReference type="InterPro" id="IPR007693">
    <property type="entry name" value="DNA_helicase_DnaB-like_N"/>
</dbReference>
<accession>A0ABY4EL65</accession>
<gene>
    <name evidence="14" type="primary">dnaB</name>
    <name evidence="14" type="ORF">MUN89_02515</name>
</gene>
<keyword evidence="3 12" id="KW-0235">DNA replication</keyword>
<dbReference type="InterPro" id="IPR016136">
    <property type="entry name" value="DNA_helicase_N/primase_C"/>
</dbReference>
<dbReference type="PANTHER" id="PTHR30153:SF2">
    <property type="entry name" value="REPLICATIVE DNA HELICASE"/>
    <property type="match status" value="1"/>
</dbReference>
<keyword evidence="5 12" id="KW-0378">Hydrolase</keyword>
<dbReference type="EC" id="5.6.2.3" evidence="11 12"/>
<comment type="catalytic activity">
    <reaction evidence="10 12">
        <text>ATP + H2O = ADP + phosphate + H(+)</text>
        <dbReference type="Rhea" id="RHEA:13065"/>
        <dbReference type="ChEBI" id="CHEBI:15377"/>
        <dbReference type="ChEBI" id="CHEBI:15378"/>
        <dbReference type="ChEBI" id="CHEBI:30616"/>
        <dbReference type="ChEBI" id="CHEBI:43474"/>
        <dbReference type="ChEBI" id="CHEBI:456216"/>
        <dbReference type="EC" id="5.6.2.3"/>
    </reaction>
</comment>
<keyword evidence="9" id="KW-0413">Isomerase</keyword>
<evidence type="ECO:0000256" key="3">
    <source>
        <dbReference type="ARBA" id="ARBA00022705"/>
    </source>
</evidence>
<dbReference type="Gene3D" id="3.40.50.300">
    <property type="entry name" value="P-loop containing nucleotide triphosphate hydrolases"/>
    <property type="match status" value="1"/>
</dbReference>
<dbReference type="SUPFAM" id="SSF52540">
    <property type="entry name" value="P-loop containing nucleoside triphosphate hydrolases"/>
    <property type="match status" value="1"/>
</dbReference>
<dbReference type="InterPro" id="IPR036185">
    <property type="entry name" value="DNA_heli_DnaB-like_N_sf"/>
</dbReference>
<evidence type="ECO:0000313" key="15">
    <source>
        <dbReference type="Proteomes" id="UP000831787"/>
    </source>
</evidence>
<dbReference type="InterPro" id="IPR007692">
    <property type="entry name" value="DNA_helicase_DnaB"/>
</dbReference>
<dbReference type="Gene3D" id="1.10.860.10">
    <property type="entry name" value="DNAb Helicase, Chain A"/>
    <property type="match status" value="1"/>
</dbReference>
<evidence type="ECO:0000256" key="7">
    <source>
        <dbReference type="ARBA" id="ARBA00022840"/>
    </source>
</evidence>
<evidence type="ECO:0000256" key="2">
    <source>
        <dbReference type="ARBA" id="ARBA00022515"/>
    </source>
</evidence>
<comment type="function">
    <text evidence="12">The main replicative DNA helicase, it participates in initiation and elongation during chromosome replication. Travels ahead of the DNA replisome, separating dsDNA into templates for DNA synthesis. A processive ATP-dependent 5'-3' DNA helicase it has DNA-dependent ATPase activity.</text>
</comment>
<dbReference type="Pfam" id="PF03796">
    <property type="entry name" value="DnaB_C"/>
    <property type="match status" value="1"/>
</dbReference>
<evidence type="ECO:0000256" key="5">
    <source>
        <dbReference type="ARBA" id="ARBA00022801"/>
    </source>
</evidence>
<dbReference type="SUPFAM" id="SSF48024">
    <property type="entry name" value="N-terminal domain of DnaB helicase"/>
    <property type="match status" value="1"/>
</dbReference>
<keyword evidence="15" id="KW-1185">Reference proteome</keyword>
<evidence type="ECO:0000256" key="11">
    <source>
        <dbReference type="NCBIfam" id="TIGR00665"/>
    </source>
</evidence>
<keyword evidence="2 12" id="KW-0639">Primosome</keyword>
<protein>
    <recommendedName>
        <fullName evidence="11 12">Replicative DNA helicase</fullName>
        <ecNumber evidence="11 12">5.6.2.3</ecNumber>
    </recommendedName>
</protein>
<dbReference type="RefSeq" id="WP_244711126.1">
    <property type="nucleotide sequence ID" value="NZ_CP095073.1"/>
</dbReference>
<keyword evidence="7 12" id="KW-0067">ATP-binding</keyword>
<evidence type="ECO:0000256" key="6">
    <source>
        <dbReference type="ARBA" id="ARBA00022806"/>
    </source>
</evidence>
<dbReference type="GO" id="GO:0003678">
    <property type="term" value="F:DNA helicase activity"/>
    <property type="evidence" value="ECO:0007669"/>
    <property type="project" value="UniProtKB-EC"/>
</dbReference>
<name>A0ABY4EL65_9BACI</name>
<evidence type="ECO:0000256" key="1">
    <source>
        <dbReference type="ARBA" id="ARBA00008428"/>
    </source>
</evidence>
<keyword evidence="4 12" id="KW-0547">Nucleotide-binding</keyword>
<reference evidence="14 15" key="1">
    <citation type="submission" date="2022-04" db="EMBL/GenBank/DDBJ databases">
        <title>Halobacillus sp. isolated from saltern.</title>
        <authorList>
            <person name="Won M."/>
            <person name="Lee C.-M."/>
            <person name="Woen H.-Y."/>
            <person name="Kwon S.-W."/>
        </authorList>
    </citation>
    <scope>NUCLEOTIDE SEQUENCE [LARGE SCALE GENOMIC DNA]</scope>
    <source>
        <strain evidence="14 15">SSBR10-3</strain>
    </source>
</reference>
<dbReference type="Pfam" id="PF00772">
    <property type="entry name" value="DnaB"/>
    <property type="match status" value="1"/>
</dbReference>
<proteinExistence type="inferred from homology"/>
<keyword evidence="8 12" id="KW-0238">DNA-binding</keyword>
<feature type="domain" description="SF4 helicase" evidence="13">
    <location>
        <begin position="158"/>
        <end position="422"/>
    </location>
</feature>
<dbReference type="PROSITE" id="PS51199">
    <property type="entry name" value="SF4_HELICASE"/>
    <property type="match status" value="1"/>
</dbReference>
<dbReference type="EMBL" id="CP095073">
    <property type="protein sequence ID" value="UOQ44848.1"/>
    <property type="molecule type" value="Genomic_DNA"/>
</dbReference>
<dbReference type="CDD" id="cd00984">
    <property type="entry name" value="DnaB_C"/>
    <property type="match status" value="1"/>
</dbReference>
<evidence type="ECO:0000256" key="4">
    <source>
        <dbReference type="ARBA" id="ARBA00022741"/>
    </source>
</evidence>
<dbReference type="Proteomes" id="UP000831787">
    <property type="component" value="Chromosome"/>
</dbReference>
<evidence type="ECO:0000313" key="14">
    <source>
        <dbReference type="EMBL" id="UOQ44848.1"/>
    </source>
</evidence>
<evidence type="ECO:0000256" key="9">
    <source>
        <dbReference type="ARBA" id="ARBA00023235"/>
    </source>
</evidence>
<keyword evidence="6 12" id="KW-0347">Helicase</keyword>
<evidence type="ECO:0000256" key="12">
    <source>
        <dbReference type="RuleBase" id="RU362085"/>
    </source>
</evidence>
<dbReference type="NCBIfam" id="TIGR00665">
    <property type="entry name" value="DnaB"/>
    <property type="match status" value="1"/>
</dbReference>
<evidence type="ECO:0000259" key="13">
    <source>
        <dbReference type="PROSITE" id="PS51199"/>
    </source>
</evidence>